<gene>
    <name evidence="1" type="ORF">ACFQPB_16205</name>
</gene>
<dbReference type="EMBL" id="JBHTCA010000014">
    <property type="protein sequence ID" value="MFC7410409.1"/>
    <property type="molecule type" value="Genomic_DNA"/>
</dbReference>
<keyword evidence="1" id="KW-0238">DNA-binding</keyword>
<protein>
    <submittedName>
        <fullName evidence="1">DNA-binding protein</fullName>
    </submittedName>
</protein>
<dbReference type="Pfam" id="PF21716">
    <property type="entry name" value="dnstrm_HI1420"/>
    <property type="match status" value="1"/>
</dbReference>
<sequence>MQIEPSRPDEEVVIEKLRDDPEFVAGYLNALLEDGDQEDLMLAMRRMAKAYSGVPQLAEQAEHNAELLYRMLSTKGNPELRNLRALLKAMGKRLVVQPIARQA</sequence>
<accession>A0ABW2QLW0</accession>
<dbReference type="InterPro" id="IPR014057">
    <property type="entry name" value="HI1420"/>
</dbReference>
<evidence type="ECO:0000313" key="1">
    <source>
        <dbReference type="EMBL" id="MFC7410409.1"/>
    </source>
</evidence>
<dbReference type="Proteomes" id="UP001596501">
    <property type="component" value="Unassembled WGS sequence"/>
</dbReference>
<name>A0ABW2QLW0_9BURK</name>
<organism evidence="1 2">
    <name type="scientific">Hydrogenophaga atypica</name>
    <dbReference type="NCBI Taxonomy" id="249409"/>
    <lineage>
        <taxon>Bacteria</taxon>
        <taxon>Pseudomonadati</taxon>
        <taxon>Pseudomonadota</taxon>
        <taxon>Betaproteobacteria</taxon>
        <taxon>Burkholderiales</taxon>
        <taxon>Comamonadaceae</taxon>
        <taxon>Hydrogenophaga</taxon>
    </lineage>
</organism>
<reference evidence="2" key="1">
    <citation type="journal article" date="2019" name="Int. J. Syst. Evol. Microbiol.">
        <title>The Global Catalogue of Microorganisms (GCM) 10K type strain sequencing project: providing services to taxonomists for standard genome sequencing and annotation.</title>
        <authorList>
            <consortium name="The Broad Institute Genomics Platform"/>
            <consortium name="The Broad Institute Genome Sequencing Center for Infectious Disease"/>
            <person name="Wu L."/>
            <person name="Ma J."/>
        </authorList>
    </citation>
    <scope>NUCLEOTIDE SEQUENCE [LARGE SCALE GENOMIC DNA]</scope>
    <source>
        <strain evidence="2">CGMCC 1.12371</strain>
    </source>
</reference>
<dbReference type="GO" id="GO:0003677">
    <property type="term" value="F:DNA binding"/>
    <property type="evidence" value="ECO:0007669"/>
    <property type="project" value="UniProtKB-KW"/>
</dbReference>
<proteinExistence type="predicted"/>
<comment type="caution">
    <text evidence="1">The sequence shown here is derived from an EMBL/GenBank/DDBJ whole genome shotgun (WGS) entry which is preliminary data.</text>
</comment>
<dbReference type="RefSeq" id="WP_382225433.1">
    <property type="nucleotide sequence ID" value="NZ_JBHTCA010000014.1"/>
</dbReference>
<evidence type="ECO:0000313" key="2">
    <source>
        <dbReference type="Proteomes" id="UP001596501"/>
    </source>
</evidence>
<keyword evidence="2" id="KW-1185">Reference proteome</keyword>